<proteinExistence type="predicted"/>
<dbReference type="Proteomes" id="UP000248889">
    <property type="component" value="Unassembled WGS sequence"/>
</dbReference>
<evidence type="ECO:0000313" key="2">
    <source>
        <dbReference type="Proteomes" id="UP000248889"/>
    </source>
</evidence>
<dbReference type="OrthoDB" id="3870696at2"/>
<name>A0A2X0KK91_9ACTN</name>
<keyword evidence="2" id="KW-1185">Reference proteome</keyword>
<organism evidence="1 2">
    <name type="scientific">Streptacidiphilus pinicola</name>
    <dbReference type="NCBI Taxonomy" id="2219663"/>
    <lineage>
        <taxon>Bacteria</taxon>
        <taxon>Bacillati</taxon>
        <taxon>Actinomycetota</taxon>
        <taxon>Actinomycetes</taxon>
        <taxon>Kitasatosporales</taxon>
        <taxon>Streptomycetaceae</taxon>
        <taxon>Streptacidiphilus</taxon>
    </lineage>
</organism>
<dbReference type="EMBL" id="QKYN01000008">
    <property type="protein sequence ID" value="RAG87379.1"/>
    <property type="molecule type" value="Genomic_DNA"/>
</dbReference>
<sequence>MDKEIETLAASAATAMVGLMVTDSWKHGKARFGKLFARRNSRSVAADLDEAQAELTAVSAASRPELAADIEAEWRARFQRLLRRDAASADEFRALLADLGPGPHPAAVHNTIHGGVRDSPVVQSGRIGGNVTLGGPPPHST</sequence>
<comment type="caution">
    <text evidence="1">The sequence shown here is derived from an EMBL/GenBank/DDBJ whole genome shotgun (WGS) entry which is preliminary data.</text>
</comment>
<reference evidence="1 2" key="1">
    <citation type="submission" date="2018-06" db="EMBL/GenBank/DDBJ databases">
        <title>Streptacidiphilus pinicola sp. nov., isolated from pine grove soil.</title>
        <authorList>
            <person name="Roh S.G."/>
            <person name="Park S."/>
            <person name="Kim M.-K."/>
            <person name="Yun B.-R."/>
            <person name="Park J."/>
            <person name="Kim M.J."/>
            <person name="Kim Y.S."/>
            <person name="Kim S.B."/>
        </authorList>
    </citation>
    <scope>NUCLEOTIDE SEQUENCE [LARGE SCALE GENOMIC DNA]</scope>
    <source>
        <strain evidence="1 2">MMS16-CNU450</strain>
    </source>
</reference>
<gene>
    <name evidence="1" type="ORF">DN069_02365</name>
</gene>
<evidence type="ECO:0000313" key="1">
    <source>
        <dbReference type="EMBL" id="RAG87379.1"/>
    </source>
</evidence>
<protein>
    <submittedName>
        <fullName evidence="1">Uncharacterized protein</fullName>
    </submittedName>
</protein>
<dbReference type="AlphaFoldDB" id="A0A2X0KK91"/>
<dbReference type="RefSeq" id="WP_111498993.1">
    <property type="nucleotide sequence ID" value="NZ_QKYN01000008.1"/>
</dbReference>
<accession>A0A2X0KK91</accession>